<name>X1U0G5_9ZZZZ</name>
<dbReference type="EMBL" id="BARW01016635">
    <property type="protein sequence ID" value="GAI93350.1"/>
    <property type="molecule type" value="Genomic_DNA"/>
</dbReference>
<protein>
    <submittedName>
        <fullName evidence="1">Uncharacterized protein</fullName>
    </submittedName>
</protein>
<comment type="caution">
    <text evidence="1">The sequence shown here is derived from an EMBL/GenBank/DDBJ whole genome shotgun (WGS) entry which is preliminary data.</text>
</comment>
<evidence type="ECO:0000313" key="1">
    <source>
        <dbReference type="EMBL" id="GAI93350.1"/>
    </source>
</evidence>
<sequence>MRRKYLIKYVLVPLLLFNLSSCSMPSLLSPKETVKLYLDELAIFKDPIYKKASLDELERDPEKVKRYKKAAQTIKEL</sequence>
<proteinExistence type="predicted"/>
<reference evidence="1" key="1">
    <citation type="journal article" date="2014" name="Front. Microbiol.">
        <title>High frequency of phylogenetically diverse reductive dehalogenase-homologous genes in deep subseafloor sedimentary metagenomes.</title>
        <authorList>
            <person name="Kawai M."/>
            <person name="Futagami T."/>
            <person name="Toyoda A."/>
            <person name="Takaki Y."/>
            <person name="Nishi S."/>
            <person name="Hori S."/>
            <person name="Arai W."/>
            <person name="Tsubouchi T."/>
            <person name="Morono Y."/>
            <person name="Uchiyama I."/>
            <person name="Ito T."/>
            <person name="Fujiyama A."/>
            <person name="Inagaki F."/>
            <person name="Takami H."/>
        </authorList>
    </citation>
    <scope>NUCLEOTIDE SEQUENCE</scope>
    <source>
        <strain evidence="1">Expedition CK06-06</strain>
    </source>
</reference>
<feature type="non-terminal residue" evidence="1">
    <location>
        <position position="77"/>
    </location>
</feature>
<dbReference type="AlphaFoldDB" id="X1U0G5"/>
<organism evidence="1">
    <name type="scientific">marine sediment metagenome</name>
    <dbReference type="NCBI Taxonomy" id="412755"/>
    <lineage>
        <taxon>unclassified sequences</taxon>
        <taxon>metagenomes</taxon>
        <taxon>ecological metagenomes</taxon>
    </lineage>
</organism>
<accession>X1U0G5</accession>
<gene>
    <name evidence="1" type="ORF">S12H4_28916</name>
</gene>